<dbReference type="AlphaFoldDB" id="A0A151AZG2"/>
<sequence length="181" mass="19644">MPADWLSITHYPSPLGPLTVVTGPGGLCRLAFPGEEPGATRSYLAQKFPGATINVDENGSSCREVLRQLDEYFDGRRFSFSLRLDLRGTPFQLIVWSALQKIPYGTTCSYSHIARLTGRPGAVRAVGQAIGRNPVGIIIPCHRVIGKDGRLVGFGGGLATKKWLLNFEEGNLKTNQTSTGR</sequence>
<dbReference type="OrthoDB" id="9789813at2"/>
<dbReference type="RefSeq" id="WP_062281795.1">
    <property type="nucleotide sequence ID" value="NZ_LTBC01000002.1"/>
</dbReference>
<evidence type="ECO:0000256" key="1">
    <source>
        <dbReference type="ARBA" id="ARBA00001286"/>
    </source>
</evidence>
<accession>A0A151AZG2</accession>
<evidence type="ECO:0000256" key="4">
    <source>
        <dbReference type="ARBA" id="ARBA00022603"/>
    </source>
</evidence>
<dbReference type="GO" id="GO:0032259">
    <property type="term" value="P:methylation"/>
    <property type="evidence" value="ECO:0007669"/>
    <property type="project" value="UniProtKB-KW"/>
</dbReference>
<dbReference type="PANTHER" id="PTHR10815:SF13">
    <property type="entry name" value="METHYLATED-DNA--PROTEIN-CYSTEINE METHYLTRANSFERASE"/>
    <property type="match status" value="1"/>
</dbReference>
<dbReference type="GO" id="GO:0005737">
    <property type="term" value="C:cytoplasm"/>
    <property type="evidence" value="ECO:0007669"/>
    <property type="project" value="UniProtKB-SubCell"/>
</dbReference>
<dbReference type="InterPro" id="IPR036631">
    <property type="entry name" value="MGMT_N_sf"/>
</dbReference>
<dbReference type="PANTHER" id="PTHR10815">
    <property type="entry name" value="METHYLATED-DNA--PROTEIN-CYSTEINE METHYLTRANSFERASE"/>
    <property type="match status" value="1"/>
</dbReference>
<proteinExistence type="inferred from homology"/>
<evidence type="ECO:0000313" key="12">
    <source>
        <dbReference type="EMBL" id="KYH33021.1"/>
    </source>
</evidence>
<evidence type="ECO:0000256" key="5">
    <source>
        <dbReference type="ARBA" id="ARBA00022679"/>
    </source>
</evidence>
<dbReference type="InterPro" id="IPR036388">
    <property type="entry name" value="WH-like_DNA-bd_sf"/>
</dbReference>
<evidence type="ECO:0000256" key="2">
    <source>
        <dbReference type="ARBA" id="ARBA00008711"/>
    </source>
</evidence>
<evidence type="ECO:0000259" key="10">
    <source>
        <dbReference type="Pfam" id="PF01035"/>
    </source>
</evidence>
<dbReference type="GO" id="GO:0003908">
    <property type="term" value="F:methylated-DNA-[protein]-cysteine S-methyltransferase activity"/>
    <property type="evidence" value="ECO:0007669"/>
    <property type="project" value="UniProtKB-UniRule"/>
</dbReference>
<dbReference type="GO" id="GO:0006307">
    <property type="term" value="P:DNA alkylation repair"/>
    <property type="evidence" value="ECO:0007669"/>
    <property type="project" value="UniProtKB-UniRule"/>
</dbReference>
<dbReference type="InterPro" id="IPR001497">
    <property type="entry name" value="MethylDNA_cys_MeTrfase_AS"/>
</dbReference>
<evidence type="ECO:0000256" key="3">
    <source>
        <dbReference type="ARBA" id="ARBA00022490"/>
    </source>
</evidence>
<keyword evidence="5 9" id="KW-0808">Transferase</keyword>
<dbReference type="PROSITE" id="PS00374">
    <property type="entry name" value="MGMT"/>
    <property type="match status" value="1"/>
</dbReference>
<evidence type="ECO:0000313" key="13">
    <source>
        <dbReference type="Proteomes" id="UP000075670"/>
    </source>
</evidence>
<comment type="subcellular location">
    <subcellularLocation>
        <location evidence="9">Cytoplasm</location>
    </subcellularLocation>
</comment>
<dbReference type="SUPFAM" id="SSF46767">
    <property type="entry name" value="Methylated DNA-protein cysteine methyltransferase, C-terminal domain"/>
    <property type="match status" value="1"/>
</dbReference>
<dbReference type="PATRIC" id="fig|1122241.3.peg.842"/>
<name>A0A151AZG2_9FIRM</name>
<feature type="domain" description="Methylguanine DNA methyltransferase ribonuclease-like" evidence="11">
    <location>
        <begin position="9"/>
        <end position="86"/>
    </location>
</feature>
<dbReference type="InterPro" id="IPR008332">
    <property type="entry name" value="MethylG_MeTrfase_N"/>
</dbReference>
<evidence type="ECO:0000259" key="11">
    <source>
        <dbReference type="Pfam" id="PF02870"/>
    </source>
</evidence>
<dbReference type="FunFam" id="1.10.10.10:FF:000214">
    <property type="entry name" value="Methylated-DNA--protein-cysteine methyltransferase"/>
    <property type="match status" value="1"/>
</dbReference>
<comment type="catalytic activity">
    <reaction evidence="1 9">
        <text>a 4-O-methyl-thymidine in DNA + L-cysteinyl-[protein] = a thymidine in DNA + S-methyl-L-cysteinyl-[protein]</text>
        <dbReference type="Rhea" id="RHEA:53428"/>
        <dbReference type="Rhea" id="RHEA-COMP:10131"/>
        <dbReference type="Rhea" id="RHEA-COMP:10132"/>
        <dbReference type="Rhea" id="RHEA-COMP:13555"/>
        <dbReference type="Rhea" id="RHEA-COMP:13556"/>
        <dbReference type="ChEBI" id="CHEBI:29950"/>
        <dbReference type="ChEBI" id="CHEBI:82612"/>
        <dbReference type="ChEBI" id="CHEBI:137386"/>
        <dbReference type="ChEBI" id="CHEBI:137387"/>
        <dbReference type="EC" id="2.1.1.63"/>
    </reaction>
</comment>
<dbReference type="NCBIfam" id="TIGR00589">
    <property type="entry name" value="ogt"/>
    <property type="match status" value="1"/>
</dbReference>
<comment type="miscellaneous">
    <text evidence="9">This enzyme catalyzes only one turnover and therefore is not strictly catalytic. According to one definition, an enzyme is a biocatalyst that acts repeatedly and over many reaction cycles.</text>
</comment>
<keyword evidence="13" id="KW-1185">Reference proteome</keyword>
<dbReference type="Gene3D" id="1.10.10.10">
    <property type="entry name" value="Winged helix-like DNA-binding domain superfamily/Winged helix DNA-binding domain"/>
    <property type="match status" value="1"/>
</dbReference>
<comment type="similarity">
    <text evidence="2 9">Belongs to the MGMT family.</text>
</comment>
<reference evidence="12 13" key="1">
    <citation type="submission" date="2016-02" db="EMBL/GenBank/DDBJ databases">
        <title>Genome sequence of Moorella mulderi DSM 14980.</title>
        <authorList>
            <person name="Poehlein A."/>
            <person name="Daniel R."/>
        </authorList>
    </citation>
    <scope>NUCLEOTIDE SEQUENCE [LARGE SCALE GENOMIC DNA]</scope>
    <source>
        <strain evidence="12 13">DSM 14980</strain>
    </source>
</reference>
<comment type="function">
    <text evidence="9">Involved in the cellular defense against the biological effects of O6-methylguanine (O6-MeG) and O4-methylthymine (O4-MeT) in DNA. Repairs the methylated nucleobase in DNA by stoichiometrically transferring the methyl group to a cysteine residue in the enzyme. This is a suicide reaction: the enzyme is irreversibly inactivated.</text>
</comment>
<dbReference type="EC" id="2.1.1.63" evidence="9"/>
<feature type="domain" description="Methylated-DNA-[protein]-cysteine S-methyltransferase DNA binding" evidence="10">
    <location>
        <begin position="90"/>
        <end position="169"/>
    </location>
</feature>
<evidence type="ECO:0000256" key="6">
    <source>
        <dbReference type="ARBA" id="ARBA00022763"/>
    </source>
</evidence>
<feature type="active site" description="Nucleophile; methyl group acceptor" evidence="9">
    <location>
        <position position="141"/>
    </location>
</feature>
<protein>
    <recommendedName>
        <fullName evidence="9">Methylated-DNA--protein-cysteine methyltransferase</fullName>
        <ecNumber evidence="9">2.1.1.63</ecNumber>
    </recommendedName>
    <alternativeName>
        <fullName evidence="9">6-O-methylguanine-DNA methyltransferase</fullName>
        <shortName evidence="9">MGMT</shortName>
    </alternativeName>
    <alternativeName>
        <fullName evidence="9">O-6-methylguanine-DNA-alkyltransferase</fullName>
    </alternativeName>
</protein>
<keyword evidence="7 9" id="KW-0234">DNA repair</keyword>
<keyword evidence="4 9" id="KW-0489">Methyltransferase</keyword>
<comment type="catalytic activity">
    <reaction evidence="8 9">
        <text>a 6-O-methyl-2'-deoxyguanosine in DNA + L-cysteinyl-[protein] = S-methyl-L-cysteinyl-[protein] + a 2'-deoxyguanosine in DNA</text>
        <dbReference type="Rhea" id="RHEA:24000"/>
        <dbReference type="Rhea" id="RHEA-COMP:10131"/>
        <dbReference type="Rhea" id="RHEA-COMP:10132"/>
        <dbReference type="Rhea" id="RHEA-COMP:11367"/>
        <dbReference type="Rhea" id="RHEA-COMP:11368"/>
        <dbReference type="ChEBI" id="CHEBI:29950"/>
        <dbReference type="ChEBI" id="CHEBI:82612"/>
        <dbReference type="ChEBI" id="CHEBI:85445"/>
        <dbReference type="ChEBI" id="CHEBI:85448"/>
        <dbReference type="EC" id="2.1.1.63"/>
    </reaction>
</comment>
<dbReference type="EMBL" id="LTBC01000002">
    <property type="protein sequence ID" value="KYH33021.1"/>
    <property type="molecule type" value="Genomic_DNA"/>
</dbReference>
<evidence type="ECO:0000256" key="9">
    <source>
        <dbReference type="HAMAP-Rule" id="MF_00772"/>
    </source>
</evidence>
<keyword evidence="6 9" id="KW-0227">DNA damage</keyword>
<dbReference type="Pfam" id="PF02870">
    <property type="entry name" value="Methyltransf_1N"/>
    <property type="match status" value="1"/>
</dbReference>
<keyword evidence="3 9" id="KW-0963">Cytoplasm</keyword>
<comment type="caution">
    <text evidence="12">The sequence shown here is derived from an EMBL/GenBank/DDBJ whole genome shotgun (WGS) entry which is preliminary data.</text>
</comment>
<gene>
    <name evidence="12" type="primary">ogt</name>
    <name evidence="12" type="ORF">MOMUL_07990</name>
</gene>
<dbReference type="CDD" id="cd06445">
    <property type="entry name" value="ATase"/>
    <property type="match status" value="1"/>
</dbReference>
<dbReference type="Pfam" id="PF01035">
    <property type="entry name" value="DNA_binding_1"/>
    <property type="match status" value="1"/>
</dbReference>
<dbReference type="InterPro" id="IPR014048">
    <property type="entry name" value="MethylDNA_cys_MeTrfase_DNA-bd"/>
</dbReference>
<dbReference type="Gene3D" id="3.30.160.70">
    <property type="entry name" value="Methylated DNA-protein cysteine methyltransferase domain"/>
    <property type="match status" value="1"/>
</dbReference>
<dbReference type="InterPro" id="IPR023546">
    <property type="entry name" value="MGMT"/>
</dbReference>
<organism evidence="12 13">
    <name type="scientific">Moorella mulderi DSM 14980</name>
    <dbReference type="NCBI Taxonomy" id="1122241"/>
    <lineage>
        <taxon>Bacteria</taxon>
        <taxon>Bacillati</taxon>
        <taxon>Bacillota</taxon>
        <taxon>Clostridia</taxon>
        <taxon>Neomoorellales</taxon>
        <taxon>Neomoorellaceae</taxon>
        <taxon>Neomoorella</taxon>
    </lineage>
</organism>
<dbReference type="InterPro" id="IPR036217">
    <property type="entry name" value="MethylDNA_cys_MeTrfase_DNAb"/>
</dbReference>
<evidence type="ECO:0000256" key="7">
    <source>
        <dbReference type="ARBA" id="ARBA00023204"/>
    </source>
</evidence>
<dbReference type="HAMAP" id="MF_00772">
    <property type="entry name" value="OGT"/>
    <property type="match status" value="1"/>
</dbReference>
<dbReference type="SUPFAM" id="SSF53155">
    <property type="entry name" value="Methylated DNA-protein cysteine methyltransferase domain"/>
    <property type="match status" value="1"/>
</dbReference>
<dbReference type="Proteomes" id="UP000075670">
    <property type="component" value="Unassembled WGS sequence"/>
</dbReference>
<evidence type="ECO:0000256" key="8">
    <source>
        <dbReference type="ARBA" id="ARBA00049348"/>
    </source>
</evidence>